<feature type="region of interest" description="Disordered" evidence="1">
    <location>
        <begin position="431"/>
        <end position="462"/>
    </location>
</feature>
<dbReference type="OrthoDB" id="438440at2759"/>
<protein>
    <recommendedName>
        <fullName evidence="2">Fungal lipase-type domain-containing protein</fullName>
    </recommendedName>
</protein>
<evidence type="ECO:0000256" key="1">
    <source>
        <dbReference type="SAM" id="MobiDB-lite"/>
    </source>
</evidence>
<feature type="compositionally biased region" description="Polar residues" evidence="1">
    <location>
        <begin position="431"/>
        <end position="442"/>
    </location>
</feature>
<gene>
    <name evidence="3" type="ORF">COCSUDRAFT_57436</name>
</gene>
<sequence>MFSTGHSLGGAVAQLCALRLLRDLPPHVAEHGSVKCISFAAPPLGNSALANTVSYKGWSSLFYNLALPEDVVPRLMAMQNSASLPAAAAKAMLTEPSEDKNVPESQGLPEQGEPAGPHHGPNLEEEDQDLGMALERAHALDDQHAVERPTEAEVIQASGDRQGQNSSERPPGSPAQAWRSRLRNSLDRLRAFTADLAASNPSTSQPLHASATAPASHATQQPAVLVRNEPAGPLGRAGDFASTAARYLPIYMHIGTQHHLHAPPGEPPLRLTSVQNSAEDAETLAALTDPDTESGAAPGPQQAASLTGSPERQRTFRDRGYLGLSVPTYRSYMSVLTYHRMFAVRRRAAALCAAALGRVQLNGNARPAELCDNIAPCLDVAVACARVPPSRPQFSAPGLGVTGGQQSSRFVSPLCKYTLFTGWNGGEAAQSSIGPLSKTGSASGHPEEGTDHQMKPASSTSHTPLAAFSLPRWLWRPWETGGGHGDKADLAAVEAGPELPAAQPRSRQWLSWAGAGARGSAEPPAPSARMSLRIIVRGRGLANCTKARVLAAGGAWCPARIVSSPALPPLHAGSALDTSPAAGWGENTVEGTQSAGTGLWSMGRRFGMLVRERITGRQAEQQAAAEDSHCAEELVLETVLPPAIAGSVERGLLAQHERQGGLLEVQLRSDFFVRRFGVSLQPCTAWVLSDSARGAEMLMGALCAAPALSARCEAPPFSAALAGGVRFVSLWPDTPRAAAFPVMSGLVARRLQATAEQQKAPPALGEQLEPSEEVHSSKPRALEAWQRGPDPDEQHAPRSDYGHPSATLTSRIGRPAARAFSWAADATASVIGHQASSKLATWTVRAREGAGSVRAGFGTQLRLLQHGRVWRALKTQPTPQLLILCLRGSPTGGSRRQAGRIFGQFSSGLRAHAAVSGSGHADDWEAAMGSIAKDAESVRMLLESARAARIPLLVVVMPGSQDSWERMSPLPLELEAASGGTLVLHDCTNQLGSNESWELKMAVYRALSGSVQSPHIRSKL</sequence>
<organism evidence="3 4">
    <name type="scientific">Coccomyxa subellipsoidea (strain C-169)</name>
    <name type="common">Green microalga</name>
    <dbReference type="NCBI Taxonomy" id="574566"/>
    <lineage>
        <taxon>Eukaryota</taxon>
        <taxon>Viridiplantae</taxon>
        <taxon>Chlorophyta</taxon>
        <taxon>core chlorophytes</taxon>
        <taxon>Trebouxiophyceae</taxon>
        <taxon>Trebouxiophyceae incertae sedis</taxon>
        <taxon>Coccomyxaceae</taxon>
        <taxon>Coccomyxa</taxon>
        <taxon>Coccomyxa subellipsoidea</taxon>
    </lineage>
</organism>
<feature type="region of interest" description="Disordered" evidence="1">
    <location>
        <begin position="198"/>
        <end position="220"/>
    </location>
</feature>
<dbReference type="AlphaFoldDB" id="I0YR69"/>
<feature type="region of interest" description="Disordered" evidence="1">
    <location>
        <begin position="289"/>
        <end position="316"/>
    </location>
</feature>
<proteinExistence type="predicted"/>
<evidence type="ECO:0000313" key="4">
    <source>
        <dbReference type="Proteomes" id="UP000007264"/>
    </source>
</evidence>
<dbReference type="KEGG" id="csl:COCSUDRAFT_57436"/>
<feature type="compositionally biased region" description="Basic and acidic residues" evidence="1">
    <location>
        <begin position="142"/>
        <end position="151"/>
    </location>
</feature>
<evidence type="ECO:0000313" key="3">
    <source>
        <dbReference type="EMBL" id="EIE20888.1"/>
    </source>
</evidence>
<accession>I0YR69</accession>
<dbReference type="SUPFAM" id="SSF53474">
    <property type="entry name" value="alpha/beta-Hydrolases"/>
    <property type="match status" value="1"/>
</dbReference>
<name>I0YR69_COCSC</name>
<dbReference type="GO" id="GO:0006629">
    <property type="term" value="P:lipid metabolic process"/>
    <property type="evidence" value="ECO:0007669"/>
    <property type="project" value="InterPro"/>
</dbReference>
<feature type="region of interest" description="Disordered" evidence="1">
    <location>
        <begin position="757"/>
        <end position="808"/>
    </location>
</feature>
<dbReference type="PANTHER" id="PTHR47523:SF1">
    <property type="entry name" value="F21O3.11 PROTEIN"/>
    <property type="match status" value="1"/>
</dbReference>
<feature type="domain" description="Fungal lipase-type" evidence="2">
    <location>
        <begin position="4"/>
        <end position="78"/>
    </location>
</feature>
<dbReference type="Pfam" id="PF01764">
    <property type="entry name" value="Lipase_3"/>
    <property type="match status" value="1"/>
</dbReference>
<dbReference type="InterPro" id="IPR002921">
    <property type="entry name" value="Fungal_lipase-type"/>
</dbReference>
<dbReference type="EMBL" id="AGSI01000014">
    <property type="protein sequence ID" value="EIE20888.1"/>
    <property type="molecule type" value="Genomic_DNA"/>
</dbReference>
<dbReference type="PANTHER" id="PTHR47523">
    <property type="entry name" value="F21O3.11 PROTEIN"/>
    <property type="match status" value="1"/>
</dbReference>
<dbReference type="Proteomes" id="UP000007264">
    <property type="component" value="Unassembled WGS sequence"/>
</dbReference>
<feature type="region of interest" description="Disordered" evidence="1">
    <location>
        <begin position="142"/>
        <end position="178"/>
    </location>
</feature>
<feature type="compositionally biased region" description="Polar residues" evidence="1">
    <location>
        <begin position="159"/>
        <end position="168"/>
    </location>
</feature>
<dbReference type="GeneID" id="17038867"/>
<dbReference type="InterPro" id="IPR029058">
    <property type="entry name" value="AB_hydrolase_fold"/>
</dbReference>
<feature type="compositionally biased region" description="Basic and acidic residues" evidence="1">
    <location>
        <begin position="445"/>
        <end position="454"/>
    </location>
</feature>
<evidence type="ECO:0000259" key="2">
    <source>
        <dbReference type="Pfam" id="PF01764"/>
    </source>
</evidence>
<feature type="compositionally biased region" description="Basic and acidic residues" evidence="1">
    <location>
        <begin position="789"/>
        <end position="801"/>
    </location>
</feature>
<dbReference type="RefSeq" id="XP_005645432.1">
    <property type="nucleotide sequence ID" value="XM_005645375.1"/>
</dbReference>
<comment type="caution">
    <text evidence="3">The sequence shown here is derived from an EMBL/GenBank/DDBJ whole genome shotgun (WGS) entry which is preliminary data.</text>
</comment>
<feature type="region of interest" description="Disordered" evidence="1">
    <location>
        <begin position="89"/>
        <end position="125"/>
    </location>
</feature>
<feature type="compositionally biased region" description="Low complexity" evidence="1">
    <location>
        <begin position="208"/>
        <end position="220"/>
    </location>
</feature>
<reference evidence="3 4" key="1">
    <citation type="journal article" date="2012" name="Genome Biol.">
        <title>The genome of the polar eukaryotic microalga coccomyxa subellipsoidea reveals traits of cold adaptation.</title>
        <authorList>
            <person name="Blanc G."/>
            <person name="Agarkova I."/>
            <person name="Grimwood J."/>
            <person name="Kuo A."/>
            <person name="Brueggeman A."/>
            <person name="Dunigan D."/>
            <person name="Gurnon J."/>
            <person name="Ladunga I."/>
            <person name="Lindquist E."/>
            <person name="Lucas S."/>
            <person name="Pangilinan J."/>
            <person name="Proschold T."/>
            <person name="Salamov A."/>
            <person name="Schmutz J."/>
            <person name="Weeks D."/>
            <person name="Yamada T."/>
            <person name="Claverie J.M."/>
            <person name="Grigoriev I."/>
            <person name="Van Etten J."/>
            <person name="Lomsadze A."/>
            <person name="Borodovsky M."/>
        </authorList>
    </citation>
    <scope>NUCLEOTIDE SEQUENCE [LARGE SCALE GENOMIC DNA]</scope>
    <source>
        <strain evidence="3 4">C-169</strain>
    </source>
</reference>
<dbReference type="Gene3D" id="3.40.50.1820">
    <property type="entry name" value="alpha/beta hydrolase"/>
    <property type="match status" value="1"/>
</dbReference>
<keyword evidence="4" id="KW-1185">Reference proteome</keyword>